<dbReference type="AlphaFoldDB" id="A0A9P3PFJ5"/>
<evidence type="ECO:0000256" key="2">
    <source>
        <dbReference type="ARBA" id="ARBA00022692"/>
    </source>
</evidence>
<evidence type="ECO:0000256" key="8">
    <source>
        <dbReference type="PROSITE-ProRule" id="PRU00282"/>
    </source>
</evidence>
<feature type="compositionally biased region" description="Pro residues" evidence="9">
    <location>
        <begin position="495"/>
        <end position="505"/>
    </location>
</feature>
<dbReference type="InterPro" id="IPR008978">
    <property type="entry name" value="HSP20-like_chaperone"/>
</dbReference>
<dbReference type="SUPFAM" id="SSF103506">
    <property type="entry name" value="Mitochondrial carrier"/>
    <property type="match status" value="1"/>
</dbReference>
<dbReference type="PANTHER" id="PTHR46983">
    <property type="entry name" value="CYSTEINE AND HISTIDINE-RICH DOMAIN-CONTAINING PROTEIN 1"/>
    <property type="match status" value="1"/>
</dbReference>
<proteinExistence type="predicted"/>
<feature type="compositionally biased region" description="Low complexity" evidence="9">
    <location>
        <begin position="7"/>
        <end position="19"/>
    </location>
</feature>
<evidence type="ECO:0000259" key="11">
    <source>
        <dbReference type="PROSITE" id="PS51401"/>
    </source>
</evidence>
<reference evidence="12" key="1">
    <citation type="submission" date="2022-07" db="EMBL/GenBank/DDBJ databases">
        <title>The genome of Lyophyllum shimeji provides insight into the initial evolution of ectomycorrhizal fungal genome.</title>
        <authorList>
            <person name="Kobayashi Y."/>
            <person name="Shibata T."/>
            <person name="Hirakawa H."/>
            <person name="Shigenobu S."/>
            <person name="Nishiyama T."/>
            <person name="Yamada A."/>
            <person name="Hasebe M."/>
            <person name="Kawaguchi M."/>
        </authorList>
    </citation>
    <scope>NUCLEOTIDE SEQUENCE</scope>
    <source>
        <strain evidence="12">AT787</strain>
    </source>
</reference>
<dbReference type="Pfam" id="PF04969">
    <property type="entry name" value="CS"/>
    <property type="match status" value="1"/>
</dbReference>
<organism evidence="12 13">
    <name type="scientific">Lyophyllum shimeji</name>
    <name type="common">Hon-shimeji</name>
    <name type="synonym">Tricholoma shimeji</name>
    <dbReference type="NCBI Taxonomy" id="47721"/>
    <lineage>
        <taxon>Eukaryota</taxon>
        <taxon>Fungi</taxon>
        <taxon>Dikarya</taxon>
        <taxon>Basidiomycota</taxon>
        <taxon>Agaricomycotina</taxon>
        <taxon>Agaricomycetes</taxon>
        <taxon>Agaricomycetidae</taxon>
        <taxon>Agaricales</taxon>
        <taxon>Tricholomatineae</taxon>
        <taxon>Lyophyllaceae</taxon>
        <taxon>Lyophyllum</taxon>
    </lineage>
</organism>
<evidence type="ECO:0000313" key="12">
    <source>
        <dbReference type="EMBL" id="GLB35085.1"/>
    </source>
</evidence>
<dbReference type="EMBL" id="BRPK01000002">
    <property type="protein sequence ID" value="GLB35085.1"/>
    <property type="molecule type" value="Genomic_DNA"/>
</dbReference>
<dbReference type="PROSITE" id="PS51203">
    <property type="entry name" value="CS"/>
    <property type="match status" value="1"/>
</dbReference>
<dbReference type="GO" id="GO:0016020">
    <property type="term" value="C:membrane"/>
    <property type="evidence" value="ECO:0007669"/>
    <property type="project" value="UniProtKB-SubCell"/>
</dbReference>
<dbReference type="PROSITE" id="PS50920">
    <property type="entry name" value="SOLCAR"/>
    <property type="match status" value="1"/>
</dbReference>
<feature type="domain" description="CHORD" evidence="11">
    <location>
        <begin position="523"/>
        <end position="588"/>
    </location>
</feature>
<dbReference type="PANTHER" id="PTHR46983:SF3">
    <property type="entry name" value="CHPADIPLOID STATE MAINTENANCE PROTEIN CHPA"/>
    <property type="match status" value="1"/>
</dbReference>
<feature type="domain" description="CHORD" evidence="11">
    <location>
        <begin position="393"/>
        <end position="454"/>
    </location>
</feature>
<dbReference type="InterPro" id="IPR018108">
    <property type="entry name" value="MCP_transmembrane"/>
</dbReference>
<dbReference type="InterPro" id="IPR007051">
    <property type="entry name" value="CHORD_dom"/>
</dbReference>
<evidence type="ECO:0000256" key="6">
    <source>
        <dbReference type="ARBA" id="ARBA00022989"/>
    </source>
</evidence>
<feature type="domain" description="CS" evidence="10">
    <location>
        <begin position="605"/>
        <end position="697"/>
    </location>
</feature>
<gene>
    <name evidence="12" type="ORF">LshimejAT787_0206500</name>
</gene>
<dbReference type="PROSITE" id="PS51401">
    <property type="entry name" value="CHORD"/>
    <property type="match status" value="2"/>
</dbReference>
<dbReference type="InterPro" id="IPR039790">
    <property type="entry name" value="CHRD1"/>
</dbReference>
<dbReference type="CDD" id="cd06466">
    <property type="entry name" value="p23_CS_SGT1_like"/>
    <property type="match status" value="1"/>
</dbReference>
<dbReference type="GO" id="GO:0046872">
    <property type="term" value="F:metal ion binding"/>
    <property type="evidence" value="ECO:0007669"/>
    <property type="project" value="UniProtKB-KW"/>
</dbReference>
<evidence type="ECO:0000313" key="13">
    <source>
        <dbReference type="Proteomes" id="UP001063166"/>
    </source>
</evidence>
<evidence type="ECO:0000259" key="10">
    <source>
        <dbReference type="PROSITE" id="PS51203"/>
    </source>
</evidence>
<dbReference type="OrthoDB" id="1898560at2759"/>
<keyword evidence="7 8" id="KW-0472">Membrane</keyword>
<keyword evidence="4" id="KW-0677">Repeat</keyword>
<keyword evidence="6" id="KW-1133">Transmembrane helix</keyword>
<accession>A0A9P3PFJ5</accession>
<dbReference type="Gene3D" id="4.10.1130.20">
    <property type="match status" value="2"/>
</dbReference>
<keyword evidence="2 8" id="KW-0812">Transmembrane</keyword>
<dbReference type="SUPFAM" id="SSF49764">
    <property type="entry name" value="HSP20-like chaperones"/>
    <property type="match status" value="1"/>
</dbReference>
<dbReference type="Pfam" id="PF04968">
    <property type="entry name" value="CHORD"/>
    <property type="match status" value="2"/>
</dbReference>
<dbReference type="InterPro" id="IPR023395">
    <property type="entry name" value="MCP_dom_sf"/>
</dbReference>
<comment type="caution">
    <text evidence="12">The sequence shown here is derived from an EMBL/GenBank/DDBJ whole genome shotgun (WGS) entry which is preliminary data.</text>
</comment>
<comment type="subcellular location">
    <subcellularLocation>
        <location evidence="1">Membrane</location>
        <topology evidence="1">Multi-pass membrane protein</topology>
    </subcellularLocation>
</comment>
<feature type="region of interest" description="Disordered" evidence="9">
    <location>
        <begin position="1"/>
        <end position="25"/>
    </location>
</feature>
<evidence type="ECO:0000256" key="9">
    <source>
        <dbReference type="SAM" id="MobiDB-lite"/>
    </source>
</evidence>
<evidence type="ECO:0000256" key="7">
    <source>
        <dbReference type="ARBA" id="ARBA00023136"/>
    </source>
</evidence>
<dbReference type="Gene3D" id="2.60.40.790">
    <property type="match status" value="1"/>
</dbReference>
<name>A0A9P3PFJ5_LYOSH</name>
<evidence type="ECO:0000256" key="3">
    <source>
        <dbReference type="ARBA" id="ARBA00022723"/>
    </source>
</evidence>
<evidence type="ECO:0000256" key="4">
    <source>
        <dbReference type="ARBA" id="ARBA00022737"/>
    </source>
</evidence>
<feature type="compositionally biased region" description="Polar residues" evidence="9">
    <location>
        <begin position="467"/>
        <end position="476"/>
    </location>
</feature>
<dbReference type="Gene3D" id="1.50.40.10">
    <property type="entry name" value="Mitochondrial carrier domain"/>
    <property type="match status" value="1"/>
</dbReference>
<feature type="region of interest" description="Disordered" evidence="9">
    <location>
        <begin position="455"/>
        <end position="511"/>
    </location>
</feature>
<keyword evidence="5" id="KW-0862">Zinc</keyword>
<keyword evidence="3" id="KW-0479">Metal-binding</keyword>
<dbReference type="Proteomes" id="UP001063166">
    <property type="component" value="Unassembled WGS sequence"/>
</dbReference>
<evidence type="ECO:0000256" key="5">
    <source>
        <dbReference type="ARBA" id="ARBA00022833"/>
    </source>
</evidence>
<dbReference type="InterPro" id="IPR007052">
    <property type="entry name" value="CS_dom"/>
</dbReference>
<evidence type="ECO:0000256" key="1">
    <source>
        <dbReference type="ARBA" id="ARBA00004141"/>
    </source>
</evidence>
<protein>
    <submittedName>
        <fullName evidence="12">CHORD</fullName>
    </submittedName>
</protein>
<sequence length="736" mass="80673">MSVAHVSNTSSSNSNRSSNEQQGNLQAAVARTLSRSLALYFSRPVRLFRPSKVSGWHSLRGLAASHGTSLSPQYIYGLIKTQGFIVIPKHFIPPMLINAMLGTILWSTYTESFLAMEPALRKHPILNAGLSGGVAGGVQALLAAPAENVRIVLEGGSGSTSWSNAWKEVFQGTQSRSVSRQGDIEDIRQLRGWMKEVGDMAGRGWNGWGWGMGKDICGFAAFFSIFEITRRIALQVKDISQNYFKHSGDESGREKIVGHQLPRVLHGVTLVSGGVIAGLAYEAISVPWDVARRAVQLDRITHSPHNQNTVTRVIVRKAQEDGILSFFSSLDGHREVAEAHSRMRARAYNVFRTLGRVGPWGIGFLTDHLRNTVTFNLRSTEDITLHLESMPTCTRKGCGQAFEAESTGICIHHPGAPVFHEGLKSWSCCNDVNKPVMEFDEFMKIPGCTQADRHTAEAPKVEAPKSAPTTSFSVSDLPSGKEVYSTSATTAVPSAPDPSPPPPRPVVEEEDDLSVPVAPGTVCRRNGCKTAFVSDAVNRLGDGEGTVCTYHPAPPIFREGSKGYLCCKRRVLEFDEFLKIGGCKTGRHLFSPPKTAPAPEQAEQMTTCRVDHYQTIDQVHVSIFAKKADKERSTIQFEGTQVKLDIYLPGPQGPQRFLRTLHLFGPIDPERSSFQFFGTKVELHLQKQDRRSWTLLEKTTHDIGNISLTFGVGGRTGTIGAKDVVLDDSNKARASQ</sequence>
<keyword evidence="13" id="KW-1185">Reference proteome</keyword>
<feature type="repeat" description="Solcar" evidence="8">
    <location>
        <begin position="265"/>
        <end position="354"/>
    </location>
</feature>